<protein>
    <submittedName>
        <fullName evidence="2">Uncharacterized protein</fullName>
    </submittedName>
</protein>
<reference evidence="2 3" key="1">
    <citation type="journal article" date="2016" name="Nat. Microbiol.">
        <title>The Mouse Intestinal Bacterial Collection (miBC) provides host-specific insight into cultured diversity and functional potential of the gut microbiota.</title>
        <authorList>
            <person name="Lagkouvardos I."/>
            <person name="Pukall R."/>
            <person name="Abt B."/>
            <person name="Foesel B.U."/>
            <person name="Meier-Kolthoff J.P."/>
            <person name="Kumar N."/>
            <person name="Bresciani A."/>
            <person name="Martinez I."/>
            <person name="Just S."/>
            <person name="Ziegler C."/>
            <person name="Brugiroux S."/>
            <person name="Garzetti D."/>
            <person name="Wenning M."/>
            <person name="Bui T.P."/>
            <person name="Wang J."/>
            <person name="Hugenholtz F."/>
            <person name="Plugge C.M."/>
            <person name="Peterson D.A."/>
            <person name="Hornef M.W."/>
            <person name="Baines J.F."/>
            <person name="Smidt H."/>
            <person name="Walter J."/>
            <person name="Kristiansen K."/>
            <person name="Nielsen H.B."/>
            <person name="Haller D."/>
            <person name="Overmann J."/>
            <person name="Stecher B."/>
            <person name="Clavel T."/>
        </authorList>
    </citation>
    <scope>NUCLEOTIDE SEQUENCE [LARGE SCALE GENOMIC DNA]</scope>
    <source>
        <strain evidence="2 3">DSM 28560</strain>
    </source>
</reference>
<evidence type="ECO:0000256" key="1">
    <source>
        <dbReference type="SAM" id="Phobius"/>
    </source>
</evidence>
<comment type="caution">
    <text evidence="2">The sequence shown here is derived from an EMBL/GenBank/DDBJ whole genome shotgun (WGS) entry which is preliminary data.</text>
</comment>
<proteinExistence type="predicted"/>
<keyword evidence="3" id="KW-1185">Reference proteome</keyword>
<organism evidence="2 3">
    <name type="scientific">Extibacter muris</name>
    <dbReference type="NCBI Taxonomy" id="1796622"/>
    <lineage>
        <taxon>Bacteria</taxon>
        <taxon>Bacillati</taxon>
        <taxon>Bacillota</taxon>
        <taxon>Clostridia</taxon>
        <taxon>Lachnospirales</taxon>
        <taxon>Lachnospiraceae</taxon>
        <taxon>Extibacter</taxon>
    </lineage>
</organism>
<keyword evidence="1" id="KW-0812">Transmembrane</keyword>
<keyword evidence="1" id="KW-0472">Membrane</keyword>
<evidence type="ECO:0000313" key="2">
    <source>
        <dbReference type="EMBL" id="TDA20736.1"/>
    </source>
</evidence>
<dbReference type="EMBL" id="SMMX01000016">
    <property type="protein sequence ID" value="TDA20736.1"/>
    <property type="molecule type" value="Genomic_DNA"/>
</dbReference>
<gene>
    <name evidence="2" type="ORF">E1963_15610</name>
</gene>
<keyword evidence="1" id="KW-1133">Transmembrane helix</keyword>
<feature type="transmembrane region" description="Helical" evidence="1">
    <location>
        <begin position="59"/>
        <end position="81"/>
    </location>
</feature>
<evidence type="ECO:0000313" key="3">
    <source>
        <dbReference type="Proteomes" id="UP000295710"/>
    </source>
</evidence>
<accession>A0A4R4FDK9</accession>
<sequence>MASSLLITGSSFSSSFCSSFSSSFCSSFSSSIAPRISINFCSVIRFTPYVFYHYNRLRLHIQAVFCTWAYKITASFLYIIFRP</sequence>
<dbReference type="Proteomes" id="UP000295710">
    <property type="component" value="Unassembled WGS sequence"/>
</dbReference>
<dbReference type="AlphaFoldDB" id="A0A4R4FDK9"/>
<name>A0A4R4FDK9_9FIRM</name>